<name>A0A495PY91_9FLAO</name>
<reference evidence="3 4" key="1">
    <citation type="submission" date="2018-10" db="EMBL/GenBank/DDBJ databases">
        <title>Genomic Encyclopedia of Archaeal and Bacterial Type Strains, Phase II (KMG-II): from individual species to whole genera.</title>
        <authorList>
            <person name="Goeker M."/>
        </authorList>
    </citation>
    <scope>NUCLEOTIDE SEQUENCE [LARGE SCALE GENOMIC DNA]</scope>
    <source>
        <strain evidence="3 4">DSM 19839</strain>
    </source>
</reference>
<dbReference type="RefSeq" id="WP_121344278.1">
    <property type="nucleotide sequence ID" value="NZ_RBLG01000001.1"/>
</dbReference>
<dbReference type="Gene3D" id="2.60.40.1120">
    <property type="entry name" value="Carboxypeptidase-like, regulatory domain"/>
    <property type="match status" value="1"/>
</dbReference>
<dbReference type="PROSITE" id="PS51257">
    <property type="entry name" value="PROKAR_LIPOPROTEIN"/>
    <property type="match status" value="1"/>
</dbReference>
<dbReference type="Pfam" id="PF14321">
    <property type="entry name" value="DUF4382"/>
    <property type="match status" value="1"/>
</dbReference>
<proteinExistence type="predicted"/>
<keyword evidence="1" id="KW-0732">Signal</keyword>
<dbReference type="Proteomes" id="UP000276282">
    <property type="component" value="Unassembled WGS sequence"/>
</dbReference>
<sequence length="275" mass="29330">MKKRLANMRMKKFTGFLVAILAVTVLFSCSNDDSNDGDGSARVKVRMTDAPGDYKSVFVNVVDVMIKSDASTSDDDAWVSLAGVQTGMYDLLTLTGGVTQLLADAEVEAGFLSEIRLELGGDNYLILNDGSRQELSTPSAQQSGLKIKVDQELEAGEEYEFLLDFDVDKSVVSAGNSGGFILKPVIRATATSETGVIIGAVHPTNFQSEITAQSATNTISAYTNANGEFALNGVPAGIYKVTIKPSLLSGFEVKTMNNIEVTANGTIDLETIFLN</sequence>
<evidence type="ECO:0000313" key="4">
    <source>
        <dbReference type="Proteomes" id="UP000276282"/>
    </source>
</evidence>
<dbReference type="SUPFAM" id="SSF49452">
    <property type="entry name" value="Starch-binding domain-like"/>
    <property type="match status" value="1"/>
</dbReference>
<comment type="caution">
    <text evidence="3">The sequence shown here is derived from an EMBL/GenBank/DDBJ whole genome shotgun (WGS) entry which is preliminary data.</text>
</comment>
<feature type="signal peptide" evidence="1">
    <location>
        <begin position="1"/>
        <end position="28"/>
    </location>
</feature>
<dbReference type="GO" id="GO:0030246">
    <property type="term" value="F:carbohydrate binding"/>
    <property type="evidence" value="ECO:0007669"/>
    <property type="project" value="InterPro"/>
</dbReference>
<feature type="domain" description="DUF4382" evidence="2">
    <location>
        <begin position="41"/>
        <end position="184"/>
    </location>
</feature>
<evidence type="ECO:0000313" key="3">
    <source>
        <dbReference type="EMBL" id="RKS55461.1"/>
    </source>
</evidence>
<organism evidence="3 4">
    <name type="scientific">Gillisia mitskevichiae</name>
    <dbReference type="NCBI Taxonomy" id="270921"/>
    <lineage>
        <taxon>Bacteria</taxon>
        <taxon>Pseudomonadati</taxon>
        <taxon>Bacteroidota</taxon>
        <taxon>Flavobacteriia</taxon>
        <taxon>Flavobacteriales</taxon>
        <taxon>Flavobacteriaceae</taxon>
        <taxon>Gillisia</taxon>
    </lineage>
</organism>
<dbReference type="OrthoDB" id="2111471at2"/>
<evidence type="ECO:0000256" key="1">
    <source>
        <dbReference type="SAM" id="SignalP"/>
    </source>
</evidence>
<gene>
    <name evidence="3" type="ORF">BC962_0424</name>
</gene>
<keyword evidence="4" id="KW-1185">Reference proteome</keyword>
<evidence type="ECO:0000259" key="2">
    <source>
        <dbReference type="Pfam" id="PF14321"/>
    </source>
</evidence>
<dbReference type="AlphaFoldDB" id="A0A495PY91"/>
<dbReference type="EMBL" id="RBLG01000001">
    <property type="protein sequence ID" value="RKS55461.1"/>
    <property type="molecule type" value="Genomic_DNA"/>
</dbReference>
<accession>A0A495PY91</accession>
<protein>
    <submittedName>
        <fullName evidence="3">Uncharacterized protein DUF4382</fullName>
    </submittedName>
</protein>
<dbReference type="InterPro" id="IPR025491">
    <property type="entry name" value="DUF4382"/>
</dbReference>
<feature type="chain" id="PRO_5019866352" evidence="1">
    <location>
        <begin position="29"/>
        <end position="275"/>
    </location>
</feature>
<dbReference type="InterPro" id="IPR013784">
    <property type="entry name" value="Carb-bd-like_fold"/>
</dbReference>